<gene>
    <name evidence="1" type="ORF">CCH79_00009393</name>
</gene>
<dbReference type="AlphaFoldDB" id="A0A315VDV0"/>
<dbReference type="PANTHER" id="PTHR21037:SF2">
    <property type="entry name" value="SIMILAR TO NOVEL PROTEIN"/>
    <property type="match status" value="1"/>
</dbReference>
<organism evidence="1 2">
    <name type="scientific">Gambusia affinis</name>
    <name type="common">Western mosquitofish</name>
    <name type="synonym">Heterandria affinis</name>
    <dbReference type="NCBI Taxonomy" id="33528"/>
    <lineage>
        <taxon>Eukaryota</taxon>
        <taxon>Metazoa</taxon>
        <taxon>Chordata</taxon>
        <taxon>Craniata</taxon>
        <taxon>Vertebrata</taxon>
        <taxon>Euteleostomi</taxon>
        <taxon>Actinopterygii</taxon>
        <taxon>Neopterygii</taxon>
        <taxon>Teleostei</taxon>
        <taxon>Neoteleostei</taxon>
        <taxon>Acanthomorphata</taxon>
        <taxon>Ovalentaria</taxon>
        <taxon>Atherinomorphae</taxon>
        <taxon>Cyprinodontiformes</taxon>
        <taxon>Poeciliidae</taxon>
        <taxon>Poeciliinae</taxon>
        <taxon>Gambusia</taxon>
    </lineage>
</organism>
<dbReference type="Pfam" id="PF17653">
    <property type="entry name" value="DUF5522"/>
    <property type="match status" value="1"/>
</dbReference>
<dbReference type="InterPro" id="IPR040807">
    <property type="entry name" value="DUF5522"/>
</dbReference>
<proteinExistence type="predicted"/>
<accession>A0A315VDV0</accession>
<keyword evidence="2" id="KW-1185">Reference proteome</keyword>
<evidence type="ECO:0000313" key="1">
    <source>
        <dbReference type="EMBL" id="PWA21144.1"/>
    </source>
</evidence>
<protein>
    <submittedName>
        <fullName evidence="1">Uncharacterized protein</fullName>
    </submittedName>
</protein>
<sequence length="164" mass="18271">MLAISTPYSPPGSLLSEMLDLVENVQNTSGEVLIMVHHYYVFNPPGSGLSVVNIALRSEDEVEASWPRPEESGRAWVGKAQYRGGARQCQLHYAALHRHAKKQMYVDPSSGYKVFTEYAHLQRGKCCGSACRHVVSSFGSLCPYGQVNVKDPAMKKRFNSLFYV</sequence>
<evidence type="ECO:0000313" key="2">
    <source>
        <dbReference type="Proteomes" id="UP000250572"/>
    </source>
</evidence>
<dbReference type="EMBL" id="NHOQ01001911">
    <property type="protein sequence ID" value="PWA21144.1"/>
    <property type="molecule type" value="Genomic_DNA"/>
</dbReference>
<comment type="caution">
    <text evidence="1">The sequence shown here is derived from an EMBL/GenBank/DDBJ whole genome shotgun (WGS) entry which is preliminary data.</text>
</comment>
<dbReference type="Proteomes" id="UP000250572">
    <property type="component" value="Unassembled WGS sequence"/>
</dbReference>
<dbReference type="PANTHER" id="PTHR21037">
    <property type="entry name" value="39S RIBOSOMAL PROTEIN L14, MITOCHONDRIAL"/>
    <property type="match status" value="1"/>
</dbReference>
<reference evidence="1 2" key="1">
    <citation type="journal article" date="2018" name="G3 (Bethesda)">
        <title>A High-Quality Reference Genome for the Invasive Mosquitofish Gambusia affinis Using a Chicago Library.</title>
        <authorList>
            <person name="Hoffberg S.L."/>
            <person name="Troendle N.J."/>
            <person name="Glenn T.C."/>
            <person name="Mahmud O."/>
            <person name="Louha S."/>
            <person name="Chalopin D."/>
            <person name="Bennetzen J.L."/>
            <person name="Mauricio R."/>
        </authorList>
    </citation>
    <scope>NUCLEOTIDE SEQUENCE [LARGE SCALE GENOMIC DNA]</scope>
    <source>
        <strain evidence="1">NE01/NJP1002.9</strain>
        <tissue evidence="1">Muscle</tissue>
    </source>
</reference>
<name>A0A315VDV0_GAMAF</name>